<dbReference type="InterPro" id="IPR016169">
    <property type="entry name" value="FAD-bd_PCMH_sub2"/>
</dbReference>
<evidence type="ECO:0000259" key="6">
    <source>
        <dbReference type="PROSITE" id="PS51387"/>
    </source>
</evidence>
<keyword evidence="4" id="KW-0274">FAD</keyword>
<dbReference type="PANTHER" id="PTHR42973">
    <property type="entry name" value="BINDING OXIDOREDUCTASE, PUTATIVE (AFU_ORTHOLOGUE AFUA_1G17690)-RELATED"/>
    <property type="match status" value="1"/>
</dbReference>
<keyword evidence="3" id="KW-0285">Flavoprotein</keyword>
<reference evidence="7 8" key="1">
    <citation type="submission" date="2024-05" db="EMBL/GenBank/DDBJ databases">
        <authorList>
            <person name="Duchaud E."/>
        </authorList>
    </citation>
    <scope>NUCLEOTIDE SEQUENCE [LARGE SCALE GENOMIC DNA]</scope>
    <source>
        <strain evidence="7">Ena-SAMPLE-TAB-13-05-2024-13:56:06:370-140308</strain>
    </source>
</reference>
<comment type="similarity">
    <text evidence="2">Belongs to the oxygen-dependent FAD-linked oxidoreductase family.</text>
</comment>
<feature type="domain" description="FAD-binding PCMH-type" evidence="6">
    <location>
        <begin position="59"/>
        <end position="251"/>
    </location>
</feature>
<evidence type="ECO:0000313" key="7">
    <source>
        <dbReference type="EMBL" id="CAL2104514.1"/>
    </source>
</evidence>
<gene>
    <name evidence="7" type="ORF">T190423A01A_80051</name>
</gene>
<dbReference type="RefSeq" id="WP_348718891.1">
    <property type="nucleotide sequence ID" value="NZ_CAXJIO010000017.1"/>
</dbReference>
<evidence type="ECO:0000256" key="4">
    <source>
        <dbReference type="ARBA" id="ARBA00022827"/>
    </source>
</evidence>
<protein>
    <submittedName>
        <fullName evidence="7">FAD-binding oxidoreductase</fullName>
    </submittedName>
</protein>
<evidence type="ECO:0000256" key="1">
    <source>
        <dbReference type="ARBA" id="ARBA00001974"/>
    </source>
</evidence>
<evidence type="ECO:0000256" key="5">
    <source>
        <dbReference type="ARBA" id="ARBA00023002"/>
    </source>
</evidence>
<dbReference type="InterPro" id="IPR050416">
    <property type="entry name" value="FAD-linked_Oxidoreductase"/>
</dbReference>
<dbReference type="Proteomes" id="UP001497527">
    <property type="component" value="Unassembled WGS sequence"/>
</dbReference>
<dbReference type="InterPro" id="IPR016166">
    <property type="entry name" value="FAD-bd_PCMH"/>
</dbReference>
<organism evidence="7 8">
    <name type="scientific">Tenacibaculum polynesiense</name>
    <dbReference type="NCBI Taxonomy" id="3137857"/>
    <lineage>
        <taxon>Bacteria</taxon>
        <taxon>Pseudomonadati</taxon>
        <taxon>Bacteroidota</taxon>
        <taxon>Flavobacteriia</taxon>
        <taxon>Flavobacteriales</taxon>
        <taxon>Flavobacteriaceae</taxon>
        <taxon>Tenacibaculum</taxon>
    </lineage>
</organism>
<keyword evidence="5" id="KW-0560">Oxidoreductase</keyword>
<dbReference type="InterPro" id="IPR006094">
    <property type="entry name" value="Oxid_FAD_bind_N"/>
</dbReference>
<dbReference type="Gene3D" id="3.30.465.10">
    <property type="match status" value="1"/>
</dbReference>
<keyword evidence="8" id="KW-1185">Reference proteome</keyword>
<comment type="cofactor">
    <cofactor evidence="1">
        <name>FAD</name>
        <dbReference type="ChEBI" id="CHEBI:57692"/>
    </cofactor>
</comment>
<dbReference type="PROSITE" id="PS51387">
    <property type="entry name" value="FAD_PCMH"/>
    <property type="match status" value="1"/>
</dbReference>
<dbReference type="Gene3D" id="3.40.462.20">
    <property type="match status" value="1"/>
</dbReference>
<evidence type="ECO:0000256" key="2">
    <source>
        <dbReference type="ARBA" id="ARBA00005466"/>
    </source>
</evidence>
<dbReference type="Pfam" id="PF08031">
    <property type="entry name" value="BBE"/>
    <property type="match status" value="1"/>
</dbReference>
<comment type="caution">
    <text evidence="7">The sequence shown here is derived from an EMBL/GenBank/DDBJ whole genome shotgun (WGS) entry which is preliminary data.</text>
</comment>
<dbReference type="PANTHER" id="PTHR42973:SF39">
    <property type="entry name" value="FAD-BINDING PCMH-TYPE DOMAIN-CONTAINING PROTEIN"/>
    <property type="match status" value="1"/>
</dbReference>
<accession>A0ABP1F1T5</accession>
<dbReference type="EMBL" id="CAXJIO010000017">
    <property type="protein sequence ID" value="CAL2104514.1"/>
    <property type="molecule type" value="Genomic_DNA"/>
</dbReference>
<dbReference type="SUPFAM" id="SSF56176">
    <property type="entry name" value="FAD-binding/transporter-associated domain-like"/>
    <property type="match status" value="1"/>
</dbReference>
<dbReference type="InterPro" id="IPR012951">
    <property type="entry name" value="BBE"/>
</dbReference>
<dbReference type="InterPro" id="IPR036318">
    <property type="entry name" value="FAD-bd_PCMH-like_sf"/>
</dbReference>
<evidence type="ECO:0000256" key="3">
    <source>
        <dbReference type="ARBA" id="ARBA00022630"/>
    </source>
</evidence>
<proteinExistence type="inferred from homology"/>
<sequence>METPTIQDNINKLLKKNIDNFLIELDNSSISKEQVSTNWGSLDNVYQHYQNSQIFNRRLQFNPFVIVYCMSLSDVYETFNAAKNNKLPFRVRAGGHDHEGECTGTNVVLIDVSKMNKVQVIDTIAHIQPGIRFKDLTSQLADKDVMIPHGTCATVGIAGFTMGGGWGPWTRKYGMCCERLVGATIILGDGTIQKIEQEGSIHRTYELNKEGEIIRLISESSGRHDLLWALRGGGGMSYGIVTEFQIATFELPKVLHRFNIVWNPYSITNPDEIVGNVPALYVLEKWEELIQPNNSPQLIGTNLKMSARSWDQNTPVPYKTLNLNCQFNGYWEGNEDSLRAFVNENFKGILTVSEEMLCIEPATGADFKHKSNYGENLMSSWDRESFNEIRAALLDNHLLTGTPLQPDLDLPAPHKITSRLVDQVGLGKKGHQKLIESLCSPLLNEHNRKNTITSYITLGAITGYFYKNNPETESAFPYNDKQYTIQYQCWWEALDANMDPEMKKYIEEKIKNFQDNTLYDYTNRALDWIEVCRDFDIPNTSGAFISFKDSSIPTKTYFAQNYEELIRVKEKYSKDPFNHFRTRKTII</sequence>
<evidence type="ECO:0000313" key="8">
    <source>
        <dbReference type="Proteomes" id="UP001497527"/>
    </source>
</evidence>
<dbReference type="Pfam" id="PF01565">
    <property type="entry name" value="FAD_binding_4"/>
    <property type="match status" value="1"/>
</dbReference>
<name>A0ABP1F1T5_9FLAO</name>